<accession>A0A3B0V9R9</accession>
<dbReference type="Pfam" id="PF02274">
    <property type="entry name" value="ADI"/>
    <property type="match status" value="1"/>
</dbReference>
<protein>
    <submittedName>
        <fullName evidence="1">NG,NG-dimethylarginine dimethylaminohydrolase 1</fullName>
        <ecNumber evidence="1">3.5.3.18</ecNumber>
    </submittedName>
</protein>
<reference evidence="1" key="1">
    <citation type="submission" date="2018-06" db="EMBL/GenBank/DDBJ databases">
        <authorList>
            <person name="Zhirakovskaya E."/>
        </authorList>
    </citation>
    <scope>NUCLEOTIDE SEQUENCE</scope>
</reference>
<gene>
    <name evidence="1" type="ORF">MNBD_BACTEROID06-1648</name>
</gene>
<name>A0A3B0V9R9_9ZZZZ</name>
<dbReference type="AlphaFoldDB" id="A0A3B0V9R9"/>
<dbReference type="EMBL" id="UOES01000445">
    <property type="protein sequence ID" value="VAW28726.1"/>
    <property type="molecule type" value="Genomic_DNA"/>
</dbReference>
<dbReference type="GO" id="GO:0016403">
    <property type="term" value="F:dimethylargininase activity"/>
    <property type="evidence" value="ECO:0007669"/>
    <property type="project" value="UniProtKB-EC"/>
</dbReference>
<organism evidence="1">
    <name type="scientific">hydrothermal vent metagenome</name>
    <dbReference type="NCBI Taxonomy" id="652676"/>
    <lineage>
        <taxon>unclassified sequences</taxon>
        <taxon>metagenomes</taxon>
        <taxon>ecological metagenomes</taxon>
    </lineage>
</organism>
<sequence>FQPIGTDMAIVFKEGFKYESDYQKIENYFGAEKLIQITREEMYEMNSNIFSISPSVIISEKSFTRLNAILRGIGFTVEEVIYDEISKMEGLFRCSTLPLVRE</sequence>
<evidence type="ECO:0000313" key="1">
    <source>
        <dbReference type="EMBL" id="VAW28726.1"/>
    </source>
</evidence>
<dbReference type="Gene3D" id="3.75.10.10">
    <property type="entry name" value="L-arginine/glycine Amidinotransferase, Chain A"/>
    <property type="match status" value="1"/>
</dbReference>
<dbReference type="SUPFAM" id="SSF55909">
    <property type="entry name" value="Pentein"/>
    <property type="match status" value="1"/>
</dbReference>
<feature type="non-terminal residue" evidence="1">
    <location>
        <position position="1"/>
    </location>
</feature>
<keyword evidence="1" id="KW-0378">Hydrolase</keyword>
<dbReference type="EC" id="3.5.3.18" evidence="1"/>
<proteinExistence type="predicted"/>